<protein>
    <submittedName>
        <fullName evidence="3">Uncharacterized protein</fullName>
    </submittedName>
</protein>
<feature type="region of interest" description="Disordered" evidence="1">
    <location>
        <begin position="76"/>
        <end position="95"/>
    </location>
</feature>
<feature type="transmembrane region" description="Helical" evidence="2">
    <location>
        <begin position="7"/>
        <end position="28"/>
    </location>
</feature>
<comment type="caution">
    <text evidence="3">The sequence shown here is derived from an EMBL/GenBank/DDBJ whole genome shotgun (WGS) entry which is preliminary data.</text>
</comment>
<keyword evidence="2" id="KW-0812">Transmembrane</keyword>
<name>A0ABQ8JPJ0_DERPT</name>
<reference evidence="3 4" key="1">
    <citation type="journal article" date="2018" name="J. Allergy Clin. Immunol.">
        <title>High-quality assembly of Dermatophagoides pteronyssinus genome and transcriptome reveals a wide range of novel allergens.</title>
        <authorList>
            <person name="Liu X.Y."/>
            <person name="Yang K.Y."/>
            <person name="Wang M.Q."/>
            <person name="Kwok J.S."/>
            <person name="Zeng X."/>
            <person name="Yang Z."/>
            <person name="Xiao X.J."/>
            <person name="Lau C.P."/>
            <person name="Li Y."/>
            <person name="Huang Z.M."/>
            <person name="Ba J.G."/>
            <person name="Yim A.K."/>
            <person name="Ouyang C.Y."/>
            <person name="Ngai S.M."/>
            <person name="Chan T.F."/>
            <person name="Leung E.L."/>
            <person name="Liu L."/>
            <person name="Liu Z.G."/>
            <person name="Tsui S.K."/>
        </authorList>
    </citation>
    <scope>NUCLEOTIDE SEQUENCE [LARGE SCALE GENOMIC DNA]</scope>
    <source>
        <strain evidence="3">Derp</strain>
    </source>
</reference>
<sequence>MFAILTFSYLIGIMIPICLILILPKILIECSICFHYYDAYNHLTRPHKRPSYVRDNNERRRMLLLSKIYNRIKPTTTTKNTTKDNDNDADDNDNDNDKHREFKSWIISLEKYLSETIESWEQVNDFHINLKIRNDKYKRELKLIRSELKKFSKYYHSKQEIINLIKFLDLVRTFEF</sequence>
<keyword evidence="2" id="KW-1133">Transmembrane helix</keyword>
<evidence type="ECO:0000256" key="1">
    <source>
        <dbReference type="SAM" id="MobiDB-lite"/>
    </source>
</evidence>
<keyword evidence="4" id="KW-1185">Reference proteome</keyword>
<dbReference type="Proteomes" id="UP000887458">
    <property type="component" value="Unassembled WGS sequence"/>
</dbReference>
<dbReference type="EMBL" id="NJHN03000029">
    <property type="protein sequence ID" value="KAH9424528.1"/>
    <property type="molecule type" value="Genomic_DNA"/>
</dbReference>
<proteinExistence type="predicted"/>
<keyword evidence="2" id="KW-0472">Membrane</keyword>
<accession>A0ABQ8JPJ0</accession>
<evidence type="ECO:0000313" key="3">
    <source>
        <dbReference type="EMBL" id="KAH9424528.1"/>
    </source>
</evidence>
<evidence type="ECO:0000313" key="4">
    <source>
        <dbReference type="Proteomes" id="UP000887458"/>
    </source>
</evidence>
<evidence type="ECO:0000256" key="2">
    <source>
        <dbReference type="SAM" id="Phobius"/>
    </source>
</evidence>
<reference evidence="3 4" key="2">
    <citation type="journal article" date="2022" name="Mol. Biol. Evol.">
        <title>Comparative Genomics Reveals Insights into the Divergent Evolution of Astigmatic Mites and Household Pest Adaptations.</title>
        <authorList>
            <person name="Xiong Q."/>
            <person name="Wan A.T."/>
            <person name="Liu X."/>
            <person name="Fung C.S."/>
            <person name="Xiao X."/>
            <person name="Malainual N."/>
            <person name="Hou J."/>
            <person name="Wang L."/>
            <person name="Wang M."/>
            <person name="Yang K.Y."/>
            <person name="Cui Y."/>
            <person name="Leung E.L."/>
            <person name="Nong W."/>
            <person name="Shin S.K."/>
            <person name="Au S.W."/>
            <person name="Jeong K.Y."/>
            <person name="Chew F.T."/>
            <person name="Hui J.H."/>
            <person name="Leung T.F."/>
            <person name="Tungtrongchitr A."/>
            <person name="Zhong N."/>
            <person name="Liu Z."/>
            <person name="Tsui S.K."/>
        </authorList>
    </citation>
    <scope>NUCLEOTIDE SEQUENCE [LARGE SCALE GENOMIC DNA]</scope>
    <source>
        <strain evidence="3">Derp</strain>
    </source>
</reference>
<gene>
    <name evidence="3" type="ORF">DERP_004713</name>
</gene>
<organism evidence="3 4">
    <name type="scientific">Dermatophagoides pteronyssinus</name>
    <name type="common">European house dust mite</name>
    <dbReference type="NCBI Taxonomy" id="6956"/>
    <lineage>
        <taxon>Eukaryota</taxon>
        <taxon>Metazoa</taxon>
        <taxon>Ecdysozoa</taxon>
        <taxon>Arthropoda</taxon>
        <taxon>Chelicerata</taxon>
        <taxon>Arachnida</taxon>
        <taxon>Acari</taxon>
        <taxon>Acariformes</taxon>
        <taxon>Sarcoptiformes</taxon>
        <taxon>Astigmata</taxon>
        <taxon>Psoroptidia</taxon>
        <taxon>Analgoidea</taxon>
        <taxon>Pyroglyphidae</taxon>
        <taxon>Dermatophagoidinae</taxon>
        <taxon>Dermatophagoides</taxon>
    </lineage>
</organism>